<dbReference type="PROSITE" id="PS51318">
    <property type="entry name" value="TAT"/>
    <property type="match status" value="1"/>
</dbReference>
<evidence type="ECO:0000313" key="2">
    <source>
        <dbReference type="EMBL" id="GGD23157.1"/>
    </source>
</evidence>
<organism evidence="2 3">
    <name type="scientific">Sinisalibacter lacisalsi</name>
    <dbReference type="NCBI Taxonomy" id="1526570"/>
    <lineage>
        <taxon>Bacteria</taxon>
        <taxon>Pseudomonadati</taxon>
        <taxon>Pseudomonadota</taxon>
        <taxon>Alphaproteobacteria</taxon>
        <taxon>Rhodobacterales</taxon>
        <taxon>Roseobacteraceae</taxon>
        <taxon>Sinisalibacter</taxon>
    </lineage>
</organism>
<dbReference type="InterPro" id="IPR015943">
    <property type="entry name" value="WD40/YVTN_repeat-like_dom_sf"/>
</dbReference>
<accession>A0ABQ1QE30</accession>
<evidence type="ECO:0000313" key="3">
    <source>
        <dbReference type="Proteomes" id="UP000617355"/>
    </source>
</evidence>
<keyword evidence="1" id="KW-0732">Signal</keyword>
<evidence type="ECO:0000256" key="1">
    <source>
        <dbReference type="SAM" id="SignalP"/>
    </source>
</evidence>
<dbReference type="Pfam" id="PF07433">
    <property type="entry name" value="DUF1513"/>
    <property type="match status" value="1"/>
</dbReference>
<comment type="caution">
    <text evidence="2">The sequence shown here is derived from an EMBL/GenBank/DDBJ whole genome shotgun (WGS) entry which is preliminary data.</text>
</comment>
<sequence>MTTRRNFLASLVAVTASPRLGWAAVGSPAYIAAAQLPDGVHVLVGLDLAGAETFRVPLPARGHAGAAHPAQAEAVVFARRPGYFALVIDAGTGRVLHELMPPKGHQFNGHGVYIDGGATLVTVEQMAEGSAGRIGLWDVASGYTRIDGFATHGIGPHDVRLMPDGRTLVVANGGIETDPTDRTKLNLDTMCPNLAYLGAGGDLLEKVELDQELAQNSIRHLAVASDGRVGFAMQWEGEPGMGWPLLGLHRRGERPVLAEAPLADELAMKGYAGSVAFSADESEIAITSPRGGRLNRFAPDGRFVAAEAREDVCGIAPHPDGFIASDGLGGLIALGCEGARPLARHECAWDNHIVPL</sequence>
<evidence type="ECO:0008006" key="4">
    <source>
        <dbReference type="Google" id="ProtNLM"/>
    </source>
</evidence>
<reference evidence="3" key="1">
    <citation type="journal article" date="2019" name="Int. J. Syst. Evol. Microbiol.">
        <title>The Global Catalogue of Microorganisms (GCM) 10K type strain sequencing project: providing services to taxonomists for standard genome sequencing and annotation.</title>
        <authorList>
            <consortium name="The Broad Institute Genomics Platform"/>
            <consortium name="The Broad Institute Genome Sequencing Center for Infectious Disease"/>
            <person name="Wu L."/>
            <person name="Ma J."/>
        </authorList>
    </citation>
    <scope>NUCLEOTIDE SEQUENCE [LARGE SCALE GENOMIC DNA]</scope>
    <source>
        <strain evidence="3">CGMCC 1.12922</strain>
    </source>
</reference>
<proteinExistence type="predicted"/>
<name>A0ABQ1QE30_9RHOB</name>
<dbReference type="InterPro" id="IPR006311">
    <property type="entry name" value="TAT_signal"/>
</dbReference>
<protein>
    <recommendedName>
        <fullName evidence="4">DUF1513 domain-containing protein</fullName>
    </recommendedName>
</protein>
<dbReference type="InterPro" id="IPR011044">
    <property type="entry name" value="Quino_amine_DH_bsu"/>
</dbReference>
<keyword evidence="3" id="KW-1185">Reference proteome</keyword>
<feature type="chain" id="PRO_5046888058" description="DUF1513 domain-containing protein" evidence="1">
    <location>
        <begin position="24"/>
        <end position="356"/>
    </location>
</feature>
<dbReference type="RefSeq" id="WP_188525989.1">
    <property type="nucleotide sequence ID" value="NZ_BMGI01000001.1"/>
</dbReference>
<dbReference type="Proteomes" id="UP000617355">
    <property type="component" value="Unassembled WGS sequence"/>
</dbReference>
<dbReference type="SUPFAM" id="SSF50969">
    <property type="entry name" value="YVTN repeat-like/Quinoprotein amine dehydrogenase"/>
    <property type="match status" value="1"/>
</dbReference>
<feature type="signal peptide" evidence="1">
    <location>
        <begin position="1"/>
        <end position="23"/>
    </location>
</feature>
<gene>
    <name evidence="2" type="ORF">GCM10011358_04610</name>
</gene>
<dbReference type="InterPro" id="IPR008311">
    <property type="entry name" value="UCP028101"/>
</dbReference>
<dbReference type="Gene3D" id="2.130.10.10">
    <property type="entry name" value="YVTN repeat-like/Quinoprotein amine dehydrogenase"/>
    <property type="match status" value="1"/>
</dbReference>
<dbReference type="PIRSF" id="PIRSF028101">
    <property type="entry name" value="UCP028101"/>
    <property type="match status" value="1"/>
</dbReference>
<dbReference type="EMBL" id="BMGI01000001">
    <property type="protein sequence ID" value="GGD23157.1"/>
    <property type="molecule type" value="Genomic_DNA"/>
</dbReference>